<evidence type="ECO:0000256" key="1">
    <source>
        <dbReference type="ARBA" id="ARBA00023284"/>
    </source>
</evidence>
<keyword evidence="1" id="KW-0676">Redox-active center</keyword>
<dbReference type="Pfam" id="PF10262">
    <property type="entry name" value="Rdx"/>
    <property type="match status" value="1"/>
</dbReference>
<dbReference type="Gene3D" id="3.40.30.10">
    <property type="entry name" value="Glutaredoxin"/>
    <property type="match status" value="1"/>
</dbReference>
<dbReference type="InterPro" id="IPR036249">
    <property type="entry name" value="Thioredoxin-like_sf"/>
</dbReference>
<evidence type="ECO:0000313" key="2">
    <source>
        <dbReference type="EMBL" id="RYC27835.1"/>
    </source>
</evidence>
<dbReference type="SUPFAM" id="SSF52833">
    <property type="entry name" value="Thioredoxin-like"/>
    <property type="match status" value="1"/>
</dbReference>
<name>A0A4Q2TWY1_9HYPH</name>
<dbReference type="EMBL" id="SDVB01000037">
    <property type="protein sequence ID" value="RYC27835.1"/>
    <property type="molecule type" value="Genomic_DNA"/>
</dbReference>
<dbReference type="NCBIfam" id="TIGR02174">
    <property type="entry name" value="CXXU_selWTH"/>
    <property type="match status" value="1"/>
</dbReference>
<dbReference type="Proteomes" id="UP000291088">
    <property type="component" value="Unassembled WGS sequence"/>
</dbReference>
<dbReference type="InterPro" id="IPR011893">
    <property type="entry name" value="Selenoprotein_Rdx-typ"/>
</dbReference>
<evidence type="ECO:0000313" key="3">
    <source>
        <dbReference type="Proteomes" id="UP000291088"/>
    </source>
</evidence>
<organism evidence="2 3">
    <name type="scientific">Ciceribacter ferrooxidans</name>
    <dbReference type="NCBI Taxonomy" id="2509717"/>
    <lineage>
        <taxon>Bacteria</taxon>
        <taxon>Pseudomonadati</taxon>
        <taxon>Pseudomonadota</taxon>
        <taxon>Alphaproteobacteria</taxon>
        <taxon>Hyphomicrobiales</taxon>
        <taxon>Rhizobiaceae</taxon>
        <taxon>Ciceribacter</taxon>
    </lineage>
</organism>
<proteinExistence type="predicted"/>
<dbReference type="RefSeq" id="WP_129330194.1">
    <property type="nucleotide sequence ID" value="NZ_SDVB01000037.1"/>
</dbReference>
<sequence>MNEVMITYCKPCGYGKRAAEAVDALQRDLSVTTNLVAGKGGIFEVRVDGEVVAKRIKGHFPDTAEIVGSVRAAMK</sequence>
<dbReference type="OrthoDB" id="9811366at2"/>
<accession>A0A4Q2TWY1</accession>
<reference evidence="2 3" key="1">
    <citation type="submission" date="2019-01" db="EMBL/GenBank/DDBJ databases">
        <authorList>
            <person name="Deng T."/>
        </authorList>
    </citation>
    <scope>NUCLEOTIDE SEQUENCE [LARGE SCALE GENOMIC DNA]</scope>
    <source>
        <strain evidence="2 3">F8825</strain>
    </source>
</reference>
<keyword evidence="3" id="KW-1185">Reference proteome</keyword>
<protein>
    <submittedName>
        <fullName evidence="2">SelT/SelW/SelH family protein</fullName>
    </submittedName>
</protein>
<dbReference type="AlphaFoldDB" id="A0A4Q2TWY1"/>
<gene>
    <name evidence="2" type="ORF">EUU22_00620</name>
</gene>
<comment type="caution">
    <text evidence="2">The sequence shown here is derived from an EMBL/GenBank/DDBJ whole genome shotgun (WGS) entry which is preliminary data.</text>
</comment>